<feature type="non-terminal residue" evidence="2">
    <location>
        <position position="1"/>
    </location>
</feature>
<evidence type="ECO:0000313" key="3">
    <source>
        <dbReference type="Proteomes" id="UP000799779"/>
    </source>
</evidence>
<keyword evidence="3" id="KW-1185">Reference proteome</keyword>
<accession>A0A6A5VVS7</accession>
<dbReference type="PANTHER" id="PTHR35394">
    <property type="entry name" value="DUF3176 DOMAIN-CONTAINING PROTEIN"/>
    <property type="match status" value="1"/>
</dbReference>
<feature type="transmembrane region" description="Helical" evidence="1">
    <location>
        <begin position="6"/>
        <end position="25"/>
    </location>
</feature>
<keyword evidence="1" id="KW-0472">Membrane</keyword>
<keyword evidence="1" id="KW-0812">Transmembrane</keyword>
<dbReference type="OrthoDB" id="5376804at2759"/>
<dbReference type="AlphaFoldDB" id="A0A6A5VVS7"/>
<evidence type="ECO:0000313" key="2">
    <source>
        <dbReference type="EMBL" id="KAF1992808.1"/>
    </source>
</evidence>
<feature type="transmembrane region" description="Helical" evidence="1">
    <location>
        <begin position="37"/>
        <end position="59"/>
    </location>
</feature>
<sequence>WWWEIGAILVSLIAMLLIFVILFMMNGKSLASWQLPIQINSLIAVFSTISKSALLLALAEGLSQLKWNAFEKQGGATLDQLQIMDDASRGPWGSLMMPFK</sequence>
<gene>
    <name evidence="2" type="ORF">P154DRAFT_411915</name>
</gene>
<dbReference type="PANTHER" id="PTHR35394:SF5">
    <property type="entry name" value="DUF3176 DOMAIN-CONTAINING PROTEIN"/>
    <property type="match status" value="1"/>
</dbReference>
<evidence type="ECO:0000256" key="1">
    <source>
        <dbReference type="SAM" id="Phobius"/>
    </source>
</evidence>
<keyword evidence="1" id="KW-1133">Transmembrane helix</keyword>
<dbReference type="EMBL" id="ML977781">
    <property type="protein sequence ID" value="KAF1992808.1"/>
    <property type="molecule type" value="Genomic_DNA"/>
</dbReference>
<dbReference type="Proteomes" id="UP000799779">
    <property type="component" value="Unassembled WGS sequence"/>
</dbReference>
<feature type="non-terminal residue" evidence="2">
    <location>
        <position position="100"/>
    </location>
</feature>
<reference evidence="2" key="1">
    <citation type="journal article" date="2020" name="Stud. Mycol.">
        <title>101 Dothideomycetes genomes: a test case for predicting lifestyles and emergence of pathogens.</title>
        <authorList>
            <person name="Haridas S."/>
            <person name="Albert R."/>
            <person name="Binder M."/>
            <person name="Bloem J."/>
            <person name="Labutti K."/>
            <person name="Salamov A."/>
            <person name="Andreopoulos B."/>
            <person name="Baker S."/>
            <person name="Barry K."/>
            <person name="Bills G."/>
            <person name="Bluhm B."/>
            <person name="Cannon C."/>
            <person name="Castanera R."/>
            <person name="Culley D."/>
            <person name="Daum C."/>
            <person name="Ezra D."/>
            <person name="Gonzalez J."/>
            <person name="Henrissat B."/>
            <person name="Kuo A."/>
            <person name="Liang C."/>
            <person name="Lipzen A."/>
            <person name="Lutzoni F."/>
            <person name="Magnuson J."/>
            <person name="Mondo S."/>
            <person name="Nolan M."/>
            <person name="Ohm R."/>
            <person name="Pangilinan J."/>
            <person name="Park H.-J."/>
            <person name="Ramirez L."/>
            <person name="Alfaro M."/>
            <person name="Sun H."/>
            <person name="Tritt A."/>
            <person name="Yoshinaga Y."/>
            <person name="Zwiers L.-H."/>
            <person name="Turgeon B."/>
            <person name="Goodwin S."/>
            <person name="Spatafora J."/>
            <person name="Crous P."/>
            <person name="Grigoriev I."/>
        </authorList>
    </citation>
    <scope>NUCLEOTIDE SEQUENCE</scope>
    <source>
        <strain evidence="2">CBS 123094</strain>
    </source>
</reference>
<proteinExistence type="predicted"/>
<organism evidence="2 3">
    <name type="scientific">Amniculicola lignicola CBS 123094</name>
    <dbReference type="NCBI Taxonomy" id="1392246"/>
    <lineage>
        <taxon>Eukaryota</taxon>
        <taxon>Fungi</taxon>
        <taxon>Dikarya</taxon>
        <taxon>Ascomycota</taxon>
        <taxon>Pezizomycotina</taxon>
        <taxon>Dothideomycetes</taxon>
        <taxon>Pleosporomycetidae</taxon>
        <taxon>Pleosporales</taxon>
        <taxon>Amniculicolaceae</taxon>
        <taxon>Amniculicola</taxon>
    </lineage>
</organism>
<name>A0A6A5VVS7_9PLEO</name>
<protein>
    <submittedName>
        <fullName evidence="2">Uncharacterized protein</fullName>
    </submittedName>
</protein>
<dbReference type="Pfam" id="PF11374">
    <property type="entry name" value="DUF3176"/>
    <property type="match status" value="1"/>
</dbReference>
<dbReference type="InterPro" id="IPR021514">
    <property type="entry name" value="DUF3176"/>
</dbReference>